<dbReference type="Proteomes" id="UP000191500">
    <property type="component" value="Unassembled WGS sequence"/>
</dbReference>
<comment type="caution">
    <text evidence="1">The sequence shown here is derived from an EMBL/GenBank/DDBJ whole genome shotgun (WGS) entry which is preliminary data.</text>
</comment>
<protein>
    <submittedName>
        <fullName evidence="1">Uncharacterized protein</fullName>
    </submittedName>
</protein>
<organism evidence="1 2">
    <name type="scientific">Penicillium coprophilum</name>
    <dbReference type="NCBI Taxonomy" id="36646"/>
    <lineage>
        <taxon>Eukaryota</taxon>
        <taxon>Fungi</taxon>
        <taxon>Dikarya</taxon>
        <taxon>Ascomycota</taxon>
        <taxon>Pezizomycotina</taxon>
        <taxon>Eurotiomycetes</taxon>
        <taxon>Eurotiomycetidae</taxon>
        <taxon>Eurotiales</taxon>
        <taxon>Aspergillaceae</taxon>
        <taxon>Penicillium</taxon>
    </lineage>
</organism>
<proteinExistence type="predicted"/>
<gene>
    <name evidence="1" type="ORF">PENCOP_c006G06955</name>
</gene>
<evidence type="ECO:0000313" key="2">
    <source>
        <dbReference type="Proteomes" id="UP000191500"/>
    </source>
</evidence>
<dbReference type="AlphaFoldDB" id="A0A1V6UNU6"/>
<evidence type="ECO:0000313" key="1">
    <source>
        <dbReference type="EMBL" id="OQE40102.1"/>
    </source>
</evidence>
<dbReference type="EMBL" id="MDDG01000006">
    <property type="protein sequence ID" value="OQE40102.1"/>
    <property type="molecule type" value="Genomic_DNA"/>
</dbReference>
<dbReference type="STRING" id="36646.A0A1V6UNU6"/>
<name>A0A1V6UNU6_9EURO</name>
<reference evidence="2" key="1">
    <citation type="journal article" date="2017" name="Nat. Microbiol.">
        <title>Global analysis of biosynthetic gene clusters reveals vast potential of secondary metabolite production in Penicillium species.</title>
        <authorList>
            <person name="Nielsen J.C."/>
            <person name="Grijseels S."/>
            <person name="Prigent S."/>
            <person name="Ji B."/>
            <person name="Dainat J."/>
            <person name="Nielsen K.F."/>
            <person name="Frisvad J.C."/>
            <person name="Workman M."/>
            <person name="Nielsen J."/>
        </authorList>
    </citation>
    <scope>NUCLEOTIDE SEQUENCE [LARGE SCALE GENOMIC DNA]</scope>
    <source>
        <strain evidence="2">IBT 31321</strain>
    </source>
</reference>
<sequence>MKSIVLYGLMALTDASPLPELSKRARLGDFQRQLYQRDDDEFLELFRKQAALAPQSFWSRYLYDVSPTDTIGSGAMDVLYTVRLVVRWINELSAAQLPFQTRRLNTMSSTTLLLPVVSRTLSKTSSPTASMDKYTRNMLIALVKTLIFADHDTSASTLCVSPSQPLTLPRQGRREVLF</sequence>
<accession>A0A1V6UNU6</accession>
<keyword evidence="2" id="KW-1185">Reference proteome</keyword>